<evidence type="ECO:0000313" key="2">
    <source>
        <dbReference type="EMBL" id="EFC90982.1"/>
    </source>
</evidence>
<evidence type="ECO:0000313" key="3">
    <source>
        <dbReference type="Proteomes" id="UP000006427"/>
    </source>
</evidence>
<feature type="transmembrane region" description="Helical" evidence="1">
    <location>
        <begin position="16"/>
        <end position="33"/>
    </location>
</feature>
<reference evidence="2 3" key="1">
    <citation type="journal article" date="2010" name="Stand. Genomic Sci.">
        <title>Permanent draft genome sequence of Dethiosulfovibrio peptidovorans type strain (SEBR 4207).</title>
        <authorList>
            <person name="Labutti K."/>
            <person name="Mayilraj S."/>
            <person name="Clum A."/>
            <person name="Lucas S."/>
            <person name="Glavina Del Rio T."/>
            <person name="Nolan M."/>
            <person name="Tice H."/>
            <person name="Cheng J.F."/>
            <person name="Pitluck S."/>
            <person name="Liolios K."/>
            <person name="Ivanova N."/>
            <person name="Mavromatis K."/>
            <person name="Mikhailova N."/>
            <person name="Pati A."/>
            <person name="Goodwin L."/>
            <person name="Chen A."/>
            <person name="Palaniappan K."/>
            <person name="Land M."/>
            <person name="Hauser L."/>
            <person name="Chang Y.J."/>
            <person name="Jeffries C.D."/>
            <person name="Rohde M."/>
            <person name="Spring S."/>
            <person name="Goker M."/>
            <person name="Woyke T."/>
            <person name="Bristow J."/>
            <person name="Eisen J.A."/>
            <person name="Markowitz V."/>
            <person name="Hugenholtz P."/>
            <person name="Kyrpides N.C."/>
            <person name="Klenk H.P."/>
            <person name="Lapidus A."/>
        </authorList>
    </citation>
    <scope>NUCLEOTIDE SEQUENCE [LARGE SCALE GENOMIC DNA]</scope>
    <source>
        <strain evidence="2 3">DSM 11002</strain>
    </source>
</reference>
<gene>
    <name evidence="2" type="ORF">Dpep_0956</name>
</gene>
<name>D2Z685_9BACT</name>
<accession>D2Z685</accession>
<evidence type="ECO:0000256" key="1">
    <source>
        <dbReference type="SAM" id="Phobius"/>
    </source>
</evidence>
<dbReference type="Proteomes" id="UP000006427">
    <property type="component" value="Unassembled WGS sequence"/>
</dbReference>
<keyword evidence="1" id="KW-0472">Membrane</keyword>
<protein>
    <submittedName>
        <fullName evidence="2">Uncharacterized protein</fullName>
    </submittedName>
</protein>
<dbReference type="STRING" id="469381.Dpep_0956"/>
<dbReference type="EMBL" id="ABTR02000001">
    <property type="protein sequence ID" value="EFC90982.1"/>
    <property type="molecule type" value="Genomic_DNA"/>
</dbReference>
<proteinExistence type="predicted"/>
<dbReference type="AlphaFoldDB" id="D2Z685"/>
<dbReference type="PaxDb" id="469381-Dpep_0956"/>
<keyword evidence="1" id="KW-0812">Transmembrane</keyword>
<organism evidence="2 3">
    <name type="scientific">Dethiosulfovibrio peptidovorans DSM 11002</name>
    <dbReference type="NCBI Taxonomy" id="469381"/>
    <lineage>
        <taxon>Bacteria</taxon>
        <taxon>Thermotogati</taxon>
        <taxon>Synergistota</taxon>
        <taxon>Synergistia</taxon>
        <taxon>Synergistales</taxon>
        <taxon>Dethiosulfovibrionaceae</taxon>
        <taxon>Dethiosulfovibrio</taxon>
    </lineage>
</organism>
<sequence length="34" mass="3734">MSPACFMMLLNVLGETSFWGCFTVVFPGFVGCLK</sequence>
<keyword evidence="3" id="KW-1185">Reference proteome</keyword>
<keyword evidence="1" id="KW-1133">Transmembrane helix</keyword>
<comment type="caution">
    <text evidence="2">The sequence shown here is derived from an EMBL/GenBank/DDBJ whole genome shotgun (WGS) entry which is preliminary data.</text>
</comment>